<evidence type="ECO:0008006" key="3">
    <source>
        <dbReference type="Google" id="ProtNLM"/>
    </source>
</evidence>
<organism evidence="1 2">
    <name type="scientific">Pseudonocardia parietis</name>
    <dbReference type="NCBI Taxonomy" id="570936"/>
    <lineage>
        <taxon>Bacteria</taxon>
        <taxon>Bacillati</taxon>
        <taxon>Actinomycetota</taxon>
        <taxon>Actinomycetes</taxon>
        <taxon>Pseudonocardiales</taxon>
        <taxon>Pseudonocardiaceae</taxon>
        <taxon>Pseudonocardia</taxon>
    </lineage>
</organism>
<keyword evidence="2" id="KW-1185">Reference proteome</keyword>
<dbReference type="InterPro" id="IPR029063">
    <property type="entry name" value="SAM-dependent_MTases_sf"/>
</dbReference>
<feature type="non-terminal residue" evidence="1">
    <location>
        <position position="1"/>
    </location>
</feature>
<dbReference type="Gene3D" id="3.40.50.150">
    <property type="entry name" value="Vaccinia Virus protein VP39"/>
    <property type="match status" value="1"/>
</dbReference>
<sequence length="125" mass="14621">WNPPTEWDAVFFAHWLAHVPEDRFDRFWSAVDGALAPRGHVIIIDVAPEEQRIEEHIHERESIPLTRRRLRDGRQYDVVKKYWEPEELIERIRPLGFEGAGTKIGAEDGFGFVVWDVVRSSDDQS</sequence>
<name>A0ABS4W5L4_9PSEU</name>
<comment type="caution">
    <text evidence="1">The sequence shown here is derived from an EMBL/GenBank/DDBJ whole genome shotgun (WGS) entry which is preliminary data.</text>
</comment>
<reference evidence="1 2" key="1">
    <citation type="submission" date="2021-03" db="EMBL/GenBank/DDBJ databases">
        <title>Sequencing the genomes of 1000 actinobacteria strains.</title>
        <authorList>
            <person name="Klenk H.-P."/>
        </authorList>
    </citation>
    <scope>NUCLEOTIDE SEQUENCE [LARGE SCALE GENOMIC DNA]</scope>
    <source>
        <strain evidence="1 2">DSM 45256</strain>
    </source>
</reference>
<dbReference type="Proteomes" id="UP001519295">
    <property type="component" value="Unassembled WGS sequence"/>
</dbReference>
<accession>A0ABS4W5L4</accession>
<dbReference type="SUPFAM" id="SSF53335">
    <property type="entry name" value="S-adenosyl-L-methionine-dependent methyltransferases"/>
    <property type="match status" value="1"/>
</dbReference>
<gene>
    <name evidence="1" type="ORF">JOF36_007279</name>
</gene>
<proteinExistence type="predicted"/>
<protein>
    <recommendedName>
        <fullName evidence="3">Class I SAM-dependent methyltransferase</fullName>
    </recommendedName>
</protein>
<evidence type="ECO:0000313" key="1">
    <source>
        <dbReference type="EMBL" id="MBP2371506.1"/>
    </source>
</evidence>
<evidence type="ECO:0000313" key="2">
    <source>
        <dbReference type="Proteomes" id="UP001519295"/>
    </source>
</evidence>
<dbReference type="EMBL" id="JAGINU010000003">
    <property type="protein sequence ID" value="MBP2371506.1"/>
    <property type="molecule type" value="Genomic_DNA"/>
</dbReference>